<evidence type="ECO:0000256" key="12">
    <source>
        <dbReference type="ARBA" id="ARBA00022989"/>
    </source>
</evidence>
<accession>A0A1E3QZK0</accession>
<dbReference type="InterPro" id="IPR018303">
    <property type="entry name" value="ATPase_P-typ_P_site"/>
</dbReference>
<feature type="region of interest" description="Disordered" evidence="22">
    <location>
        <begin position="198"/>
        <end position="221"/>
    </location>
</feature>
<feature type="binding site" evidence="19">
    <location>
        <position position="724"/>
    </location>
    <ligand>
        <name>ATP</name>
        <dbReference type="ChEBI" id="CHEBI:30616"/>
    </ligand>
</feature>
<evidence type="ECO:0000256" key="16">
    <source>
        <dbReference type="ARBA" id="ARBA00049128"/>
    </source>
</evidence>
<feature type="binding site" evidence="19">
    <location>
        <position position="1004"/>
    </location>
    <ligand>
        <name>ATP</name>
        <dbReference type="ChEBI" id="CHEBI:30616"/>
    </ligand>
</feature>
<keyword evidence="26" id="KW-1185">Reference proteome</keyword>
<keyword evidence="6 21" id="KW-0812">Transmembrane</keyword>
<dbReference type="InterPro" id="IPR032631">
    <property type="entry name" value="P-type_ATPase_N"/>
</dbReference>
<evidence type="ECO:0000256" key="3">
    <source>
        <dbReference type="ARBA" id="ARBA00008109"/>
    </source>
</evidence>
<evidence type="ECO:0000259" key="24">
    <source>
        <dbReference type="Pfam" id="PF16212"/>
    </source>
</evidence>
<evidence type="ECO:0000313" key="26">
    <source>
        <dbReference type="Proteomes" id="UP000094336"/>
    </source>
</evidence>
<evidence type="ECO:0000256" key="4">
    <source>
        <dbReference type="ARBA" id="ARBA00022448"/>
    </source>
</evidence>
<evidence type="ECO:0000256" key="15">
    <source>
        <dbReference type="ARBA" id="ARBA00034036"/>
    </source>
</evidence>
<keyword evidence="14 21" id="KW-0472">Membrane</keyword>
<dbReference type="EMBL" id="KV454426">
    <property type="protein sequence ID" value="ODQ83041.1"/>
    <property type="molecule type" value="Genomic_DNA"/>
</dbReference>
<keyword evidence="9 19" id="KW-0067">ATP-binding</keyword>
<dbReference type="SUPFAM" id="SSF56784">
    <property type="entry name" value="HAD-like"/>
    <property type="match status" value="1"/>
</dbReference>
<dbReference type="NCBIfam" id="TIGR01652">
    <property type="entry name" value="ATPase-Plipid"/>
    <property type="match status" value="1"/>
</dbReference>
<feature type="domain" description="P-type ATPase C-terminal" evidence="24">
    <location>
        <begin position="1027"/>
        <end position="1276"/>
    </location>
</feature>
<dbReference type="GO" id="GO:0012505">
    <property type="term" value="C:endomembrane system"/>
    <property type="evidence" value="ECO:0007669"/>
    <property type="project" value="UniProtKB-SubCell"/>
</dbReference>
<feature type="binding site" evidence="19">
    <location>
        <position position="865"/>
    </location>
    <ligand>
        <name>ATP</name>
        <dbReference type="ChEBI" id="CHEBI:30616"/>
    </ligand>
</feature>
<evidence type="ECO:0000256" key="13">
    <source>
        <dbReference type="ARBA" id="ARBA00023055"/>
    </source>
</evidence>
<dbReference type="InterPro" id="IPR006539">
    <property type="entry name" value="P-type_ATPase_IV"/>
</dbReference>
<keyword evidence="7 20" id="KW-0479">Metal-binding</keyword>
<dbReference type="Proteomes" id="UP000094336">
    <property type="component" value="Unassembled WGS sequence"/>
</dbReference>
<evidence type="ECO:0000256" key="20">
    <source>
        <dbReference type="PIRSR" id="PIRSR606539-3"/>
    </source>
</evidence>
<dbReference type="GeneID" id="30145550"/>
<feature type="binding site" evidence="20">
    <location>
        <position position="550"/>
    </location>
    <ligand>
        <name>Mg(2+)</name>
        <dbReference type="ChEBI" id="CHEBI:18420"/>
    </ligand>
</feature>
<keyword evidence="4" id="KW-0813">Transport</keyword>
<comment type="similarity">
    <text evidence="3 21">Belongs to the cation transport ATPase (P-type) (TC 3.A.3) family. Type IV subfamily.</text>
</comment>
<dbReference type="SUPFAM" id="SSF81660">
    <property type="entry name" value="Metal cation-transporting ATPase, ATP-binding domain N"/>
    <property type="match status" value="1"/>
</dbReference>
<dbReference type="InterPro" id="IPR032630">
    <property type="entry name" value="P_typ_ATPase_c"/>
</dbReference>
<dbReference type="NCBIfam" id="TIGR01494">
    <property type="entry name" value="ATPase_P-type"/>
    <property type="match status" value="1"/>
</dbReference>
<evidence type="ECO:0000256" key="5">
    <source>
        <dbReference type="ARBA" id="ARBA00022553"/>
    </source>
</evidence>
<reference evidence="26" key="1">
    <citation type="submission" date="2016-05" db="EMBL/GenBank/DDBJ databases">
        <title>Comparative genomics of biotechnologically important yeasts.</title>
        <authorList>
            <consortium name="DOE Joint Genome Institute"/>
            <person name="Riley R."/>
            <person name="Haridas S."/>
            <person name="Wolfe K.H."/>
            <person name="Lopes M.R."/>
            <person name="Hittinger C.T."/>
            <person name="Goker M."/>
            <person name="Salamov A."/>
            <person name="Wisecaver J."/>
            <person name="Long T.M."/>
            <person name="Aerts A.L."/>
            <person name="Barry K."/>
            <person name="Choi C."/>
            <person name="Clum A."/>
            <person name="Coughlan A.Y."/>
            <person name="Deshpande S."/>
            <person name="Douglass A.P."/>
            <person name="Hanson S.J."/>
            <person name="Klenk H.-P."/>
            <person name="Labutti K."/>
            <person name="Lapidus A."/>
            <person name="Lindquist E."/>
            <person name="Lipzen A."/>
            <person name="Meier-Kolthoff J.P."/>
            <person name="Ohm R.A."/>
            <person name="Otillar R.P."/>
            <person name="Pangilinan J."/>
            <person name="Peng Y."/>
            <person name="Rokas A."/>
            <person name="Rosa C.A."/>
            <person name="Scheuner C."/>
            <person name="Sibirny A.A."/>
            <person name="Slot J.C."/>
            <person name="Stielow J.B."/>
            <person name="Sun H."/>
            <person name="Kurtzman C.P."/>
            <person name="Blackwell M."/>
            <person name="Grigoriev I.V."/>
            <person name="Jeffries T.W."/>
        </authorList>
    </citation>
    <scope>NUCLEOTIDE SEQUENCE [LARGE SCALE GENOMIC DNA]</scope>
    <source>
        <strain evidence="26">NRRL Y-12698</strain>
    </source>
</reference>
<dbReference type="EC" id="7.6.2.1" evidence="21"/>
<comment type="subcellular location">
    <subcellularLocation>
        <location evidence="2">Endomembrane system</location>
        <topology evidence="2">Multi-pass membrane protein</topology>
    </subcellularLocation>
    <subcellularLocation>
        <location evidence="21">Membrane</location>
        <topology evidence="21">Multi-pass membrane protein</topology>
    </subcellularLocation>
</comment>
<keyword evidence="8 19" id="KW-0547">Nucleotide-binding</keyword>
<feature type="binding site" evidence="19">
    <location>
        <position position="866"/>
    </location>
    <ligand>
        <name>ATP</name>
        <dbReference type="ChEBI" id="CHEBI:30616"/>
    </ligand>
</feature>
<dbReference type="PRINTS" id="PR00119">
    <property type="entry name" value="CATATPASE"/>
</dbReference>
<dbReference type="GO" id="GO:0140346">
    <property type="term" value="F:phosphatidylserine flippase activity"/>
    <property type="evidence" value="ECO:0007669"/>
    <property type="project" value="UniProtKB-ARBA"/>
</dbReference>
<evidence type="ECO:0000256" key="2">
    <source>
        <dbReference type="ARBA" id="ARBA00004127"/>
    </source>
</evidence>
<sequence>MSLQEFSEKPELPQRKFTFKQKCHNFAYNHNFAGVGPPQHIIDEENAKPRRIFLNLPLPDDMVVDQTSKTPLRTYPRNKIRTTKYTPLNFLPKNLFFQFRNVANSYFLFLIILGPIQIFGVSSPGLAAVPLVVIVCLTAIKDAFEDYRRVISDMELNNSPIHILVGLDNPNYQETKVGAWRRFKKRCSNAIMKKLMAKGKPAKGSPPKTGSSEHVPDVRRTSVASDNIVRTSLDSRTTRKVSPVHPHTVVSPVSDPLEATTRSSLFKRRNWKDIHVGNIIRINNNEEVPADVVIFATSGEEGNCFIETKNLDGETNLKSRMALHCGEGLHYSTDFARAQCWLECEGPNPNLYAFKGVLNYLDYYSEKNQLMETPVPASEVVTNDNVLLRGCTLRNTKWALGMVVYTGPESKIMLNSGITPTKKSRIANELNLSVIFNFAVLFVMCFVTGVVNGLFYNKKRTSRLFFEYKPYSPTSAGNGTLAFFVALIIYQALVPISLYISIEIVKTLQAYFIYSDVKMYYEKLDFPCTPKAWNISDDLGQIEYVFCDKTGTLTQNVMEFKKCSINGKSYGLAYTEARQGMEKREGKDVVAESLKWNKRIAADRADMIDLLKSHSKNSQLVDDEVTFVSSEYAVDISASTPSPRQKQANEEFMTALALCHTVVTEDDPEYLDHKLFKAESPDEAALVSVARDVGIVFSGRTRKSLTLHVYGKEQTFTLLAAIPFSSARKRMSSVVEDASGRIFLICKGADSVIFEKLAGSTIDQDMLSRTALHLEDYAKEGLRTLCIAQRLVSRKEYQDWKLKYDKAINSIDSDRDVNIELVCDEIEKDLTLLGGTAIEDRLQDGVPDSIAILGQAGIKLWVLTGDRIETAINIGFSCNLLENDMKLLVIRPDENITDGATHIDSLLTLYLQDNFQMTGSQEELTLAREDHSPARGSFAVIVDGAALSIIFSGDEFLRRKFLLLGKQCKAVLCCRVSPAQKALVVKLVKDSLQVMTLAIGDGANDVAMIQAANVGVGIAGEEGRQAVMSSDYAIGQFRFLTRLMLVHGRWSYKRLAEMIPCFFYKNTVFTVTLFWYGIFNNFDGSYLFEYTFLMLYNLAFTSLPVIFLAVLDQDVSDTVSLLVPQLYRSGILRKDWSQYKFFWYMLDGLYQSAIAFFLPFCLYRIGFNGMNGLPQDHRFFIGITVTNIAVVSSNVYVLMRQYRWDWLTLCINAFSILIVFFWTGVWSTNVSGGEFYNSAPRVFGSLSTWCTFFVGILACMLPRFSIDCIKGLYFPKDAETIRVKVNEGYFSAYPDGYDPTDFHDVEAHRQQIGVNQKTDDSYSHESSVYQDPVLAKNANGTGDPEAAPLPAGAPTREPSVLKRTFKSIRRIGRKSSGAGEKKLTPLDQMRLNMIRDGEYLSSRTSLERVTTTHDLPGFSQAESLMRLQTRNTLSSNAKAQITPQL</sequence>
<feature type="compositionally biased region" description="Low complexity" evidence="22">
    <location>
        <begin position="241"/>
        <end position="254"/>
    </location>
</feature>
<feature type="binding site" evidence="19">
    <location>
        <position position="864"/>
    </location>
    <ligand>
        <name>ATP</name>
        <dbReference type="ChEBI" id="CHEBI:30616"/>
    </ligand>
</feature>
<dbReference type="InterPro" id="IPR023298">
    <property type="entry name" value="ATPase_P-typ_TM_dom_sf"/>
</dbReference>
<feature type="binding site" evidence="20">
    <location>
        <position position="1001"/>
    </location>
    <ligand>
        <name>Mg(2+)</name>
        <dbReference type="ChEBI" id="CHEBI:18420"/>
    </ligand>
</feature>
<keyword evidence="10 20" id="KW-0460">Magnesium</keyword>
<dbReference type="FunFam" id="3.40.50.1000:FF:000108">
    <property type="entry name" value="Phospholipid-transporting ATPase"/>
    <property type="match status" value="1"/>
</dbReference>
<dbReference type="Gene3D" id="3.40.1110.10">
    <property type="entry name" value="Calcium-transporting ATPase, cytoplasmic domain N"/>
    <property type="match status" value="1"/>
</dbReference>
<dbReference type="InterPro" id="IPR008250">
    <property type="entry name" value="ATPase_P-typ_transduc_dom_A_sf"/>
</dbReference>
<feature type="active site" description="4-aspartylphosphate intermediate" evidence="18">
    <location>
        <position position="548"/>
    </location>
</feature>
<evidence type="ECO:0000256" key="10">
    <source>
        <dbReference type="ARBA" id="ARBA00022842"/>
    </source>
</evidence>
<dbReference type="InterPro" id="IPR001757">
    <property type="entry name" value="P_typ_ATPase"/>
</dbReference>
<evidence type="ECO:0000259" key="23">
    <source>
        <dbReference type="Pfam" id="PF16209"/>
    </source>
</evidence>
<dbReference type="InterPro" id="IPR023299">
    <property type="entry name" value="ATPase_P-typ_cyto_dom_N"/>
</dbReference>
<feature type="binding site" evidence="20">
    <location>
        <position position="1005"/>
    </location>
    <ligand>
        <name>Mg(2+)</name>
        <dbReference type="ChEBI" id="CHEBI:18420"/>
    </ligand>
</feature>
<feature type="binding site" evidence="19">
    <location>
        <position position="975"/>
    </location>
    <ligand>
        <name>ATP</name>
        <dbReference type="ChEBI" id="CHEBI:30616"/>
    </ligand>
</feature>
<feature type="binding site" evidence="19">
    <location>
        <position position="747"/>
    </location>
    <ligand>
        <name>ATP</name>
        <dbReference type="ChEBI" id="CHEBI:30616"/>
    </ligand>
</feature>
<evidence type="ECO:0000256" key="7">
    <source>
        <dbReference type="ARBA" id="ARBA00022723"/>
    </source>
</evidence>
<feature type="transmembrane region" description="Helical" evidence="21">
    <location>
        <begin position="1206"/>
        <end position="1226"/>
    </location>
</feature>
<feature type="transmembrane region" description="Helical" evidence="21">
    <location>
        <begin position="1179"/>
        <end position="1199"/>
    </location>
</feature>
<dbReference type="InterPro" id="IPR023214">
    <property type="entry name" value="HAD_sf"/>
</dbReference>
<feature type="transmembrane region" description="Helical" evidence="21">
    <location>
        <begin position="432"/>
        <end position="456"/>
    </location>
</feature>
<feature type="compositionally biased region" description="Low complexity" evidence="22">
    <location>
        <begin position="202"/>
        <end position="212"/>
    </location>
</feature>
<dbReference type="SFLD" id="SFLDS00003">
    <property type="entry name" value="Haloacid_Dehalogenase"/>
    <property type="match status" value="1"/>
</dbReference>
<evidence type="ECO:0000256" key="14">
    <source>
        <dbReference type="ARBA" id="ARBA00023136"/>
    </source>
</evidence>
<keyword evidence="12 21" id="KW-1133">Transmembrane helix</keyword>
<dbReference type="SFLD" id="SFLDG00002">
    <property type="entry name" value="C1.7:_P-type_atpase_like"/>
    <property type="match status" value="1"/>
</dbReference>
<keyword evidence="13" id="KW-0445">Lipid transport</keyword>
<feature type="binding site" evidence="19">
    <location>
        <position position="549"/>
    </location>
    <ligand>
        <name>ATP</name>
        <dbReference type="ChEBI" id="CHEBI:30616"/>
    </ligand>
</feature>
<proteinExistence type="inferred from homology"/>
<name>A0A1E3QZK0_9ASCO</name>
<evidence type="ECO:0000256" key="11">
    <source>
        <dbReference type="ARBA" id="ARBA00022967"/>
    </source>
</evidence>
<comment type="catalytic activity">
    <reaction evidence="17">
        <text>a beta-D-glucosyl-(1&lt;-&gt;1')-N-acylsphing-4-enine(out) + ATP + H2O = a beta-D-glucosyl-(1&lt;-&gt;1')-N-acylsphing-4-enine(in) + ADP + phosphate + H(+)</text>
        <dbReference type="Rhea" id="RHEA:66036"/>
        <dbReference type="ChEBI" id="CHEBI:15377"/>
        <dbReference type="ChEBI" id="CHEBI:15378"/>
        <dbReference type="ChEBI" id="CHEBI:22801"/>
        <dbReference type="ChEBI" id="CHEBI:30616"/>
        <dbReference type="ChEBI" id="CHEBI:43474"/>
        <dbReference type="ChEBI" id="CHEBI:456216"/>
    </reaction>
    <physiologicalReaction direction="left-to-right" evidence="17">
        <dbReference type="Rhea" id="RHEA:66037"/>
    </physiologicalReaction>
</comment>
<dbReference type="SFLD" id="SFLDF00027">
    <property type="entry name" value="p-type_atpase"/>
    <property type="match status" value="1"/>
</dbReference>
<dbReference type="FunFam" id="3.40.1110.10:FF:000087">
    <property type="entry name" value="Phospholipid-transporting ATPase"/>
    <property type="match status" value="1"/>
</dbReference>
<feature type="binding site" evidence="20">
    <location>
        <position position="548"/>
    </location>
    <ligand>
        <name>Mg(2+)</name>
        <dbReference type="ChEBI" id="CHEBI:18420"/>
    </ligand>
</feature>
<evidence type="ECO:0000256" key="9">
    <source>
        <dbReference type="ARBA" id="ARBA00022840"/>
    </source>
</evidence>
<dbReference type="Gene3D" id="2.70.150.10">
    <property type="entry name" value="Calcium-transporting ATPase, cytoplasmic transduction domain A"/>
    <property type="match status" value="1"/>
</dbReference>
<dbReference type="GO" id="GO:0005886">
    <property type="term" value="C:plasma membrane"/>
    <property type="evidence" value="ECO:0007669"/>
    <property type="project" value="TreeGrafter"/>
</dbReference>
<dbReference type="SUPFAM" id="SSF81653">
    <property type="entry name" value="Calcium ATPase, transduction domain A"/>
    <property type="match status" value="1"/>
</dbReference>
<feature type="binding site" evidence="19">
    <location>
        <position position="683"/>
    </location>
    <ligand>
        <name>ATP</name>
        <dbReference type="ChEBI" id="CHEBI:30616"/>
    </ligand>
</feature>
<dbReference type="Pfam" id="PF16209">
    <property type="entry name" value="PhoLip_ATPase_N"/>
    <property type="match status" value="1"/>
</dbReference>
<feature type="transmembrane region" description="Helical" evidence="21">
    <location>
        <begin position="476"/>
        <end position="500"/>
    </location>
</feature>
<evidence type="ECO:0000256" key="17">
    <source>
        <dbReference type="ARBA" id="ARBA00050913"/>
    </source>
</evidence>
<dbReference type="GO" id="GO:0000287">
    <property type="term" value="F:magnesium ion binding"/>
    <property type="evidence" value="ECO:0007669"/>
    <property type="project" value="UniProtKB-UniRule"/>
</dbReference>
<dbReference type="STRING" id="984486.A0A1E3QZK0"/>
<evidence type="ECO:0000256" key="22">
    <source>
        <dbReference type="SAM" id="MobiDB-lite"/>
    </source>
</evidence>
<dbReference type="PANTHER" id="PTHR24092:SF180">
    <property type="entry name" value="PHOSPHOLIPID-TRANSPORTING ATPASE DNF1-RELATED"/>
    <property type="match status" value="1"/>
</dbReference>
<evidence type="ECO:0000256" key="6">
    <source>
        <dbReference type="ARBA" id="ARBA00022692"/>
    </source>
</evidence>
<feature type="binding site" evidence="19">
    <location>
        <position position="550"/>
    </location>
    <ligand>
        <name>ATP</name>
        <dbReference type="ChEBI" id="CHEBI:30616"/>
    </ligand>
</feature>
<gene>
    <name evidence="25" type="ORF">BABINDRAFT_159508</name>
</gene>
<feature type="region of interest" description="Disordered" evidence="22">
    <location>
        <begin position="1334"/>
        <end position="1357"/>
    </location>
</feature>
<evidence type="ECO:0000313" key="25">
    <source>
        <dbReference type="EMBL" id="ODQ83041.1"/>
    </source>
</evidence>
<keyword evidence="5" id="KW-0597">Phosphoprotein</keyword>
<dbReference type="InterPro" id="IPR036412">
    <property type="entry name" value="HAD-like_sf"/>
</dbReference>
<evidence type="ECO:0000256" key="1">
    <source>
        <dbReference type="ARBA" id="ARBA00001946"/>
    </source>
</evidence>
<comment type="catalytic activity">
    <reaction evidence="16">
        <text>a 1,2-diacyl-sn-glycero-3-phosphoethanolamine(out) + ATP + H2O = a 1,2-diacyl-sn-glycero-3-phosphoethanolamine(in) + ADP + phosphate + H(+)</text>
        <dbReference type="Rhea" id="RHEA:66132"/>
        <dbReference type="ChEBI" id="CHEBI:15377"/>
        <dbReference type="ChEBI" id="CHEBI:15378"/>
        <dbReference type="ChEBI" id="CHEBI:30616"/>
        <dbReference type="ChEBI" id="CHEBI:43474"/>
        <dbReference type="ChEBI" id="CHEBI:64612"/>
        <dbReference type="ChEBI" id="CHEBI:456216"/>
    </reaction>
    <physiologicalReaction direction="left-to-right" evidence="16">
        <dbReference type="Rhea" id="RHEA:66133"/>
    </physiologicalReaction>
</comment>
<feature type="binding site" evidence="19">
    <location>
        <position position="548"/>
    </location>
    <ligand>
        <name>ATP</name>
        <dbReference type="ChEBI" id="CHEBI:30616"/>
    </ligand>
</feature>
<feature type="region of interest" description="Disordered" evidence="22">
    <location>
        <begin position="235"/>
        <end position="254"/>
    </location>
</feature>
<dbReference type="CDD" id="cd02073">
    <property type="entry name" value="P-type_ATPase_APLT_Dnf-like"/>
    <property type="match status" value="1"/>
</dbReference>
<dbReference type="RefSeq" id="XP_018988369.1">
    <property type="nucleotide sequence ID" value="XM_019127697.1"/>
</dbReference>
<feature type="binding site" evidence="19">
    <location>
        <position position="1005"/>
    </location>
    <ligand>
        <name>ATP</name>
        <dbReference type="ChEBI" id="CHEBI:30616"/>
    </ligand>
</feature>
<dbReference type="Pfam" id="PF16212">
    <property type="entry name" value="PhoLip_ATPase_C"/>
    <property type="match status" value="1"/>
</dbReference>
<dbReference type="InterPro" id="IPR044492">
    <property type="entry name" value="P_typ_ATPase_HD_dom"/>
</dbReference>
<feature type="transmembrane region" description="Helical" evidence="21">
    <location>
        <begin position="1141"/>
        <end position="1167"/>
    </location>
</feature>
<dbReference type="PANTHER" id="PTHR24092">
    <property type="entry name" value="PROBABLE PHOSPHOLIPID-TRANSPORTING ATPASE"/>
    <property type="match status" value="1"/>
</dbReference>
<feature type="transmembrane region" description="Helical" evidence="21">
    <location>
        <begin position="126"/>
        <end position="144"/>
    </location>
</feature>
<keyword evidence="11 21" id="KW-1278">Translocase</keyword>
<comment type="catalytic activity">
    <reaction evidence="15 21">
        <text>ATP + H2O + phospholipidSide 1 = ADP + phosphate + phospholipidSide 2.</text>
        <dbReference type="EC" id="7.6.2.1"/>
    </reaction>
</comment>
<feature type="binding site" evidence="19">
    <location>
        <position position="783"/>
    </location>
    <ligand>
        <name>ATP</name>
        <dbReference type="ChEBI" id="CHEBI:30616"/>
    </ligand>
</feature>
<dbReference type="GO" id="GO:0016887">
    <property type="term" value="F:ATP hydrolysis activity"/>
    <property type="evidence" value="ECO:0007669"/>
    <property type="project" value="InterPro"/>
</dbReference>
<feature type="transmembrane region" description="Helical" evidence="21">
    <location>
        <begin position="1059"/>
        <end position="1078"/>
    </location>
</feature>
<feature type="transmembrane region" description="Helical" evidence="21">
    <location>
        <begin position="1246"/>
        <end position="1266"/>
    </location>
</feature>
<feature type="domain" description="P-type ATPase N-terminal" evidence="23">
    <location>
        <begin position="71"/>
        <end position="119"/>
    </location>
</feature>
<evidence type="ECO:0000256" key="8">
    <source>
        <dbReference type="ARBA" id="ARBA00022741"/>
    </source>
</evidence>
<dbReference type="Pfam" id="PF13246">
    <property type="entry name" value="Cation_ATPase"/>
    <property type="match status" value="1"/>
</dbReference>
<dbReference type="PROSITE" id="PS00154">
    <property type="entry name" value="ATPASE_E1_E2"/>
    <property type="match status" value="1"/>
</dbReference>
<dbReference type="GO" id="GO:0140351">
    <property type="term" value="F:glycosylceramide flippase activity"/>
    <property type="evidence" value="ECO:0007669"/>
    <property type="project" value="UniProtKB-ARBA"/>
</dbReference>
<dbReference type="OrthoDB" id="377733at2759"/>
<comment type="cofactor">
    <cofactor evidence="1 20">
        <name>Mg(2+)</name>
        <dbReference type="ChEBI" id="CHEBI:18420"/>
    </cofactor>
</comment>
<evidence type="ECO:0000256" key="21">
    <source>
        <dbReference type="RuleBase" id="RU362033"/>
    </source>
</evidence>
<dbReference type="Gene3D" id="3.40.50.1000">
    <property type="entry name" value="HAD superfamily/HAD-like"/>
    <property type="match status" value="1"/>
</dbReference>
<evidence type="ECO:0000256" key="19">
    <source>
        <dbReference type="PIRSR" id="PIRSR606539-2"/>
    </source>
</evidence>
<dbReference type="SUPFAM" id="SSF81665">
    <property type="entry name" value="Calcium ATPase, transmembrane domain M"/>
    <property type="match status" value="1"/>
</dbReference>
<organism evidence="25 26">
    <name type="scientific">Babjeviella inositovora NRRL Y-12698</name>
    <dbReference type="NCBI Taxonomy" id="984486"/>
    <lineage>
        <taxon>Eukaryota</taxon>
        <taxon>Fungi</taxon>
        <taxon>Dikarya</taxon>
        <taxon>Ascomycota</taxon>
        <taxon>Saccharomycotina</taxon>
        <taxon>Pichiomycetes</taxon>
        <taxon>Serinales incertae sedis</taxon>
        <taxon>Babjeviella</taxon>
    </lineage>
</organism>
<feature type="binding site" evidence="19">
    <location>
        <position position="981"/>
    </location>
    <ligand>
        <name>ATP</name>
        <dbReference type="ChEBI" id="CHEBI:30616"/>
    </ligand>
</feature>
<dbReference type="GO" id="GO:0005524">
    <property type="term" value="F:ATP binding"/>
    <property type="evidence" value="ECO:0007669"/>
    <property type="project" value="UniProtKB-UniRule"/>
</dbReference>
<evidence type="ECO:0000256" key="18">
    <source>
        <dbReference type="PIRSR" id="PIRSR606539-1"/>
    </source>
</evidence>
<feature type="transmembrane region" description="Helical" evidence="21">
    <location>
        <begin position="1090"/>
        <end position="1111"/>
    </location>
</feature>
<protein>
    <recommendedName>
        <fullName evidence="21">Phospholipid-transporting ATPase</fullName>
        <ecNumber evidence="21">7.6.2.1</ecNumber>
    </recommendedName>
</protein>